<keyword evidence="2 7" id="KW-0677">Repeat</keyword>
<dbReference type="EC" id="5.2.1.8" evidence="7"/>
<feature type="chain" id="PRO_5018340720" description="Chaperone SurA" evidence="7">
    <location>
        <begin position="23"/>
        <end position="427"/>
    </location>
</feature>
<evidence type="ECO:0000313" key="9">
    <source>
        <dbReference type="EMBL" id="RRJ83371.1"/>
    </source>
</evidence>
<feature type="signal peptide" evidence="7">
    <location>
        <begin position="1"/>
        <end position="22"/>
    </location>
</feature>
<dbReference type="Proteomes" id="UP000280792">
    <property type="component" value="Unassembled WGS sequence"/>
</dbReference>
<gene>
    <name evidence="7" type="primary">surA</name>
    <name evidence="9" type="ORF">D0544_16265</name>
</gene>
<dbReference type="GO" id="GO:0043165">
    <property type="term" value="P:Gram-negative-bacterium-type cell outer membrane assembly"/>
    <property type="evidence" value="ECO:0007669"/>
    <property type="project" value="InterPro"/>
</dbReference>
<evidence type="ECO:0000259" key="8">
    <source>
        <dbReference type="PROSITE" id="PS50198"/>
    </source>
</evidence>
<comment type="function">
    <text evidence="7">Chaperone involved in the correct folding and assembly of outer membrane proteins. Recognizes specific patterns of aromatic residues and the orientation of their side chains, which are found more frequently in integral outer membrane proteins. May act in both early periplasmic and late outer membrane-associated steps of protein maturation.</text>
</comment>
<dbReference type="HAMAP" id="MF_01183">
    <property type="entry name" value="Chaperone_SurA"/>
    <property type="match status" value="1"/>
</dbReference>
<keyword evidence="4 7" id="KW-0697">Rotamase</keyword>
<dbReference type="Pfam" id="PF00639">
    <property type="entry name" value="Rotamase"/>
    <property type="match status" value="2"/>
</dbReference>
<comment type="subcellular location">
    <subcellularLocation>
        <location evidence="7">Periplasm</location>
    </subcellularLocation>
    <text evidence="7">Is capable of associating with the outer membrane.</text>
</comment>
<dbReference type="GO" id="GO:0030288">
    <property type="term" value="C:outer membrane-bounded periplasmic space"/>
    <property type="evidence" value="ECO:0007669"/>
    <property type="project" value="InterPro"/>
</dbReference>
<organism evidence="9 10">
    <name type="scientific">Aestuariirhabdus litorea</name>
    <dbReference type="NCBI Taxonomy" id="2528527"/>
    <lineage>
        <taxon>Bacteria</taxon>
        <taxon>Pseudomonadati</taxon>
        <taxon>Pseudomonadota</taxon>
        <taxon>Gammaproteobacteria</taxon>
        <taxon>Oceanospirillales</taxon>
        <taxon>Aestuariirhabdaceae</taxon>
        <taxon>Aestuariirhabdus</taxon>
    </lineage>
</organism>
<evidence type="ECO:0000256" key="2">
    <source>
        <dbReference type="ARBA" id="ARBA00022737"/>
    </source>
</evidence>
<dbReference type="PANTHER" id="PTHR47637:SF1">
    <property type="entry name" value="CHAPERONE SURA"/>
    <property type="match status" value="1"/>
</dbReference>
<evidence type="ECO:0000256" key="3">
    <source>
        <dbReference type="ARBA" id="ARBA00022764"/>
    </source>
</evidence>
<dbReference type="GO" id="GO:0050821">
    <property type="term" value="P:protein stabilization"/>
    <property type="evidence" value="ECO:0007669"/>
    <property type="project" value="InterPro"/>
</dbReference>
<evidence type="ECO:0000256" key="1">
    <source>
        <dbReference type="ARBA" id="ARBA00022729"/>
    </source>
</evidence>
<dbReference type="PROSITE" id="PS50198">
    <property type="entry name" value="PPIC_PPIASE_2"/>
    <property type="match status" value="2"/>
</dbReference>
<dbReference type="PANTHER" id="PTHR47637">
    <property type="entry name" value="CHAPERONE SURA"/>
    <property type="match status" value="1"/>
</dbReference>
<dbReference type="GO" id="GO:0051082">
    <property type="term" value="F:unfolded protein binding"/>
    <property type="evidence" value="ECO:0007669"/>
    <property type="project" value="UniProtKB-UniRule"/>
</dbReference>
<dbReference type="GO" id="GO:0042277">
    <property type="term" value="F:peptide binding"/>
    <property type="evidence" value="ECO:0007669"/>
    <property type="project" value="InterPro"/>
</dbReference>
<feature type="domain" description="PpiC" evidence="8">
    <location>
        <begin position="173"/>
        <end position="274"/>
    </location>
</feature>
<proteinExistence type="inferred from homology"/>
<dbReference type="Pfam" id="PF09312">
    <property type="entry name" value="SurA_N"/>
    <property type="match status" value="1"/>
</dbReference>
<protein>
    <recommendedName>
        <fullName evidence="7">Chaperone SurA</fullName>
    </recommendedName>
    <alternativeName>
        <fullName evidence="7">Peptidyl-prolyl cis-trans isomerase SurA</fullName>
        <shortName evidence="7">PPIase SurA</shortName>
        <ecNumber evidence="7">5.2.1.8</ecNumber>
    </alternativeName>
    <alternativeName>
        <fullName evidence="7">Rotamase SurA</fullName>
    </alternativeName>
</protein>
<keyword evidence="1 7" id="KW-0732">Signal</keyword>
<dbReference type="SUPFAM" id="SSF109998">
    <property type="entry name" value="Triger factor/SurA peptide-binding domain-like"/>
    <property type="match status" value="1"/>
</dbReference>
<reference evidence="9 10" key="2">
    <citation type="submission" date="2018-12" db="EMBL/GenBank/DDBJ databases">
        <title>Simiduia agarivorans gen. nov., sp. nov., a marine, agarolytic bacterium isolated from shallow coastal water from Keelung, Taiwan.</title>
        <authorList>
            <person name="Shieh W.Y."/>
        </authorList>
    </citation>
    <scope>NUCLEOTIDE SEQUENCE [LARGE SCALE GENOMIC DNA]</scope>
    <source>
        <strain evidence="9 10">GTF-13</strain>
    </source>
</reference>
<keyword evidence="6 7" id="KW-0413">Isomerase</keyword>
<keyword evidence="5 7" id="KW-0143">Chaperone</keyword>
<comment type="caution">
    <text evidence="9">The sequence shown here is derived from an EMBL/GenBank/DDBJ whole genome shotgun (WGS) entry which is preliminary data.</text>
</comment>
<comment type="domain">
    <text evidence="7">The PPIase activity resides only in the second parvulin domain. The N-terminal region and the C-terminal tail are necessary and sufficient for the chaperone activity of SurA. The PPIase activity is dispensable for SurA to function as a chaperone. The N-terminal region and the C-terminal tail are also required for porin recognition.</text>
</comment>
<dbReference type="GO" id="GO:0003755">
    <property type="term" value="F:peptidyl-prolyl cis-trans isomerase activity"/>
    <property type="evidence" value="ECO:0007669"/>
    <property type="project" value="UniProtKB-UniRule"/>
</dbReference>
<dbReference type="InterPro" id="IPR050280">
    <property type="entry name" value="OMP_Chaperone_SurA"/>
</dbReference>
<dbReference type="Gene3D" id="3.10.50.40">
    <property type="match status" value="2"/>
</dbReference>
<comment type="catalytic activity">
    <reaction evidence="7">
        <text>[protein]-peptidylproline (omega=180) = [protein]-peptidylproline (omega=0)</text>
        <dbReference type="Rhea" id="RHEA:16237"/>
        <dbReference type="Rhea" id="RHEA-COMP:10747"/>
        <dbReference type="Rhea" id="RHEA-COMP:10748"/>
        <dbReference type="ChEBI" id="CHEBI:83833"/>
        <dbReference type="ChEBI" id="CHEBI:83834"/>
        <dbReference type="EC" id="5.2.1.8"/>
    </reaction>
</comment>
<evidence type="ECO:0000256" key="7">
    <source>
        <dbReference type="HAMAP-Rule" id="MF_01183"/>
    </source>
</evidence>
<dbReference type="InterPro" id="IPR023034">
    <property type="entry name" value="PPIase_SurA"/>
</dbReference>
<dbReference type="InterPro" id="IPR000297">
    <property type="entry name" value="PPIase_PpiC"/>
</dbReference>
<dbReference type="GO" id="GO:0006457">
    <property type="term" value="P:protein folding"/>
    <property type="evidence" value="ECO:0007669"/>
    <property type="project" value="UniProtKB-UniRule"/>
</dbReference>
<dbReference type="RefSeq" id="WP_125018003.1">
    <property type="nucleotide sequence ID" value="NZ_QWEZ01000002.1"/>
</dbReference>
<keyword evidence="10" id="KW-1185">Reference proteome</keyword>
<feature type="domain" description="PpiC" evidence="8">
    <location>
        <begin position="283"/>
        <end position="382"/>
    </location>
</feature>
<name>A0A3P3VKU9_9GAMM</name>
<dbReference type="EMBL" id="QWEZ01000002">
    <property type="protein sequence ID" value="RRJ83371.1"/>
    <property type="molecule type" value="Genomic_DNA"/>
</dbReference>
<dbReference type="SUPFAM" id="SSF54534">
    <property type="entry name" value="FKBP-like"/>
    <property type="match status" value="2"/>
</dbReference>
<reference evidence="9 10" key="1">
    <citation type="submission" date="2018-08" db="EMBL/GenBank/DDBJ databases">
        <authorList>
            <person name="Khan S.A."/>
        </authorList>
    </citation>
    <scope>NUCLEOTIDE SEQUENCE [LARGE SCALE GENOMIC DNA]</scope>
    <source>
        <strain evidence="9 10">GTF-13</strain>
    </source>
</reference>
<accession>A0A3P3VKU9</accession>
<evidence type="ECO:0000256" key="5">
    <source>
        <dbReference type="ARBA" id="ARBA00023186"/>
    </source>
</evidence>
<evidence type="ECO:0000256" key="6">
    <source>
        <dbReference type="ARBA" id="ARBA00023235"/>
    </source>
</evidence>
<keyword evidence="3 7" id="KW-0574">Periplasm</keyword>
<dbReference type="AlphaFoldDB" id="A0A3P3VKU9"/>
<dbReference type="InterPro" id="IPR046357">
    <property type="entry name" value="PPIase_dom_sf"/>
</dbReference>
<dbReference type="InterPro" id="IPR015391">
    <property type="entry name" value="SurA_N"/>
</dbReference>
<sequence precursor="true">MKLMKTLALSASIALASGPLFAAQQPLDRIAAIVNNDVVMLSEVEQRIASVKAQIRARDGVLPPDEILKEQVLERLVMESIQLQMGERAGIRIDDQTLNETMARIAERNNMSLTQFKETLEADGISYTQAREQVRRDLTINRIRQARVNDRIHISEQEVRNFEFSEEGQYQLSADYRLTHILVPLPEAPSPAQIATAQQTAGEIYQKLQEGANFEQLALTYSSGRSALEGGDLGWRKADQLPSLFAKQAKQMKVGDIARPMRTASGFHIIKLADVRGDNTLIQRQYDVRHILIKPNEIRRDEDARRLAAQLYSRIEAGEDFADLARAHSDDTGSALNGGRLDWVNPDDLVPEFQQVMKDTPHFVVSEPFKSQYGWHILEVLGERSRDMSVAVKENRIRNILHERKFEEEVELWLREIRDDTFVELKI</sequence>
<evidence type="ECO:0000313" key="10">
    <source>
        <dbReference type="Proteomes" id="UP000280792"/>
    </source>
</evidence>
<dbReference type="Gene3D" id="1.10.4030.10">
    <property type="entry name" value="Porin chaperone SurA, peptide-binding domain"/>
    <property type="match status" value="1"/>
</dbReference>
<evidence type="ECO:0000256" key="4">
    <source>
        <dbReference type="ARBA" id="ARBA00023110"/>
    </source>
</evidence>
<dbReference type="InterPro" id="IPR027304">
    <property type="entry name" value="Trigger_fact/SurA_dom_sf"/>
</dbReference>